<comment type="subcellular location">
    <subcellularLocation>
        <location evidence="1">Cell envelope</location>
    </subcellularLocation>
</comment>
<dbReference type="AlphaFoldDB" id="A0A850CEB3"/>
<dbReference type="SUPFAM" id="SSF47090">
    <property type="entry name" value="PGBD-like"/>
    <property type="match status" value="1"/>
</dbReference>
<dbReference type="Gene3D" id="2.40.420.20">
    <property type="match status" value="1"/>
</dbReference>
<evidence type="ECO:0000256" key="3">
    <source>
        <dbReference type="SAM" id="Phobius"/>
    </source>
</evidence>
<dbReference type="PANTHER" id="PTHR32347">
    <property type="entry name" value="EFFLUX SYSTEM COMPONENT YKNX-RELATED"/>
    <property type="match status" value="1"/>
</dbReference>
<comment type="caution">
    <text evidence="5">The sequence shown here is derived from an EMBL/GenBank/DDBJ whole genome shotgun (WGS) entry which is preliminary data.</text>
</comment>
<keyword evidence="2" id="KW-0175">Coiled coil</keyword>
<feature type="domain" description="Peptidoglycan binding-like" evidence="4">
    <location>
        <begin position="140"/>
        <end position="177"/>
    </location>
</feature>
<evidence type="ECO:0000256" key="2">
    <source>
        <dbReference type="ARBA" id="ARBA00023054"/>
    </source>
</evidence>
<organism evidence="5 6">
    <name type="scientific">Glycomyces artemisiae</name>
    <dbReference type="NCBI Taxonomy" id="1076443"/>
    <lineage>
        <taxon>Bacteria</taxon>
        <taxon>Bacillati</taxon>
        <taxon>Actinomycetota</taxon>
        <taxon>Actinomycetes</taxon>
        <taxon>Glycomycetales</taxon>
        <taxon>Glycomycetaceae</taxon>
        <taxon>Glycomyces</taxon>
    </lineage>
</organism>
<keyword evidence="3" id="KW-0472">Membrane</keyword>
<feature type="transmembrane region" description="Helical" evidence="3">
    <location>
        <begin position="17"/>
        <end position="39"/>
    </location>
</feature>
<dbReference type="PANTHER" id="PTHR32347:SF23">
    <property type="entry name" value="BLL5650 PROTEIN"/>
    <property type="match status" value="1"/>
</dbReference>
<evidence type="ECO:0000313" key="5">
    <source>
        <dbReference type="EMBL" id="NUQ90349.1"/>
    </source>
</evidence>
<sequence length="442" mass="45140">MDKEALTASPGQGSRRALLIITGGAGLLSVGGMAGAFFVRSPEQQRAEASPPTRTTLTSPVERRVLASTVVTRGLVGAARQIEATPSAAQGAGIVVVTAVRTKVGSTIRAGQVLLAVSGRPLIALAGVLPAYRDMRPGDSGDDVRQLQAALAALGHPTGPDRKGYFGSGTKRSVRELYGRAGFTPADTGGPGGRGDKAALRAAEDAVSHAAQALAEAQARLSAGQGTAAEVQTAKAVLARARDDRAELIATTGPMVPMAEVVFLPDFPATVVRLTAKVGDVVTAPLVTLAAGQLGVAARIAPDQGDVLRTGMAVEITSETLGTRARGVLDSLGEVTTDSGAGQAAIPYVPAWVKPDEPLASKWNGLDVRLTITSAQTQGKVMVVPISAISAGSDGRTTVTVLQSDRRTRRVEVRAGVSGDGYVEVTPVNGELAEGEDVVVGE</sequence>
<evidence type="ECO:0000259" key="4">
    <source>
        <dbReference type="Pfam" id="PF01471"/>
    </source>
</evidence>
<protein>
    <submittedName>
        <fullName evidence="5">Peptidoglycan-binding protein</fullName>
    </submittedName>
</protein>
<keyword evidence="3" id="KW-1133">Transmembrane helix</keyword>
<name>A0A850CEB3_9ACTN</name>
<reference evidence="5 6" key="1">
    <citation type="submission" date="2020-05" db="EMBL/GenBank/DDBJ databases">
        <title>DNA-SIP metagenomic assembled genomes.</title>
        <authorList>
            <person name="Yu J."/>
        </authorList>
    </citation>
    <scope>NUCLEOTIDE SEQUENCE [LARGE SCALE GENOMIC DNA]</scope>
    <source>
        <strain evidence="5">Bin5.27</strain>
    </source>
</reference>
<keyword evidence="3" id="KW-0812">Transmembrane</keyword>
<evidence type="ECO:0000313" key="6">
    <source>
        <dbReference type="Proteomes" id="UP000574690"/>
    </source>
</evidence>
<dbReference type="GO" id="GO:0030313">
    <property type="term" value="C:cell envelope"/>
    <property type="evidence" value="ECO:0007669"/>
    <property type="project" value="UniProtKB-SubCell"/>
</dbReference>
<dbReference type="InterPro" id="IPR036365">
    <property type="entry name" value="PGBD-like_sf"/>
</dbReference>
<dbReference type="Gene3D" id="1.10.101.10">
    <property type="entry name" value="PGBD-like superfamily/PGBD"/>
    <property type="match status" value="1"/>
</dbReference>
<dbReference type="SUPFAM" id="SSF56954">
    <property type="entry name" value="Outer membrane efflux proteins (OEP)"/>
    <property type="match status" value="1"/>
</dbReference>
<proteinExistence type="predicted"/>
<evidence type="ECO:0000256" key="1">
    <source>
        <dbReference type="ARBA" id="ARBA00004196"/>
    </source>
</evidence>
<dbReference type="InterPro" id="IPR050465">
    <property type="entry name" value="UPF0194_transport"/>
</dbReference>
<dbReference type="InterPro" id="IPR002477">
    <property type="entry name" value="Peptidoglycan-bd-like"/>
</dbReference>
<dbReference type="Proteomes" id="UP000574690">
    <property type="component" value="Unassembled WGS sequence"/>
</dbReference>
<gene>
    <name evidence="5" type="ORF">HOQ43_18040</name>
</gene>
<dbReference type="InterPro" id="IPR036366">
    <property type="entry name" value="PGBDSf"/>
</dbReference>
<dbReference type="EMBL" id="JABFXE010000756">
    <property type="protein sequence ID" value="NUQ90349.1"/>
    <property type="molecule type" value="Genomic_DNA"/>
</dbReference>
<dbReference type="Pfam" id="PF01471">
    <property type="entry name" value="PG_binding_1"/>
    <property type="match status" value="1"/>
</dbReference>
<accession>A0A850CEB3</accession>